<reference evidence="1" key="1">
    <citation type="submission" date="2022-04" db="EMBL/GenBank/DDBJ databases">
        <title>Genome of the entomopathogenic fungus Entomophthora muscae.</title>
        <authorList>
            <person name="Elya C."/>
            <person name="Lovett B.R."/>
            <person name="Lee E."/>
            <person name="Macias A.M."/>
            <person name="Hajek A.E."/>
            <person name="De Bivort B.L."/>
            <person name="Kasson M.T."/>
            <person name="De Fine Licht H.H."/>
            <person name="Stajich J.E."/>
        </authorList>
    </citation>
    <scope>NUCLEOTIDE SEQUENCE</scope>
    <source>
        <strain evidence="1">Berkeley</strain>
    </source>
</reference>
<gene>
    <name evidence="1" type="ORF">DSO57_1034520</name>
</gene>
<evidence type="ECO:0000313" key="2">
    <source>
        <dbReference type="Proteomes" id="UP001165960"/>
    </source>
</evidence>
<proteinExistence type="predicted"/>
<accession>A0ACC2REQ5</accession>
<protein>
    <submittedName>
        <fullName evidence="1">Uncharacterized protein</fullName>
    </submittedName>
</protein>
<dbReference type="Proteomes" id="UP001165960">
    <property type="component" value="Unassembled WGS sequence"/>
</dbReference>
<name>A0ACC2REQ5_9FUNG</name>
<sequence length="113" mass="13111">MKHHKYFCDYCNKDLKSNIENRKKHLASAQHLNNVRLHYSHFYEYGLTSPRYYFGLVSGFTIHKADQETYDGKLWDIDVPSELLNSKRPLPPSLIPPNSAAGYTNTDEFASWG</sequence>
<keyword evidence="2" id="KW-1185">Reference proteome</keyword>
<evidence type="ECO:0000313" key="1">
    <source>
        <dbReference type="EMBL" id="KAJ9048503.1"/>
    </source>
</evidence>
<dbReference type="EMBL" id="QTSX02007388">
    <property type="protein sequence ID" value="KAJ9048503.1"/>
    <property type="molecule type" value="Genomic_DNA"/>
</dbReference>
<organism evidence="1 2">
    <name type="scientific">Entomophthora muscae</name>
    <dbReference type="NCBI Taxonomy" id="34485"/>
    <lineage>
        <taxon>Eukaryota</taxon>
        <taxon>Fungi</taxon>
        <taxon>Fungi incertae sedis</taxon>
        <taxon>Zoopagomycota</taxon>
        <taxon>Entomophthoromycotina</taxon>
        <taxon>Entomophthoromycetes</taxon>
        <taxon>Entomophthorales</taxon>
        <taxon>Entomophthoraceae</taxon>
        <taxon>Entomophthora</taxon>
    </lineage>
</organism>
<comment type="caution">
    <text evidence="1">The sequence shown here is derived from an EMBL/GenBank/DDBJ whole genome shotgun (WGS) entry which is preliminary data.</text>
</comment>